<evidence type="ECO:0000313" key="5">
    <source>
        <dbReference type="Proteomes" id="UP001549320"/>
    </source>
</evidence>
<dbReference type="GO" id="GO:0016787">
    <property type="term" value="F:hydrolase activity"/>
    <property type="evidence" value="ECO:0007669"/>
    <property type="project" value="UniProtKB-KW"/>
</dbReference>
<keyword evidence="5" id="KW-1185">Reference proteome</keyword>
<dbReference type="Gene3D" id="3.20.20.140">
    <property type="entry name" value="Metal-dependent hydrolases"/>
    <property type="match status" value="1"/>
</dbReference>
<comment type="similarity">
    <text evidence="1">Belongs to the metallo-dependent hydrolases superfamily. TatD-type hydrolase family.</text>
</comment>
<dbReference type="InterPro" id="IPR018228">
    <property type="entry name" value="DNase_TatD-rel_CS"/>
</dbReference>
<name>A0ABV2Q4R3_9BURK</name>
<dbReference type="InterPro" id="IPR032466">
    <property type="entry name" value="Metal_Hydrolase"/>
</dbReference>
<evidence type="ECO:0000256" key="3">
    <source>
        <dbReference type="ARBA" id="ARBA00022801"/>
    </source>
</evidence>
<dbReference type="PROSITE" id="PS01090">
    <property type="entry name" value="TATD_2"/>
    <property type="match status" value="1"/>
</dbReference>
<gene>
    <name evidence="4" type="ORF">ABIE13_000644</name>
</gene>
<dbReference type="CDD" id="cd01310">
    <property type="entry name" value="TatD_DNAse"/>
    <property type="match status" value="1"/>
</dbReference>
<dbReference type="PROSITE" id="PS01091">
    <property type="entry name" value="TATD_3"/>
    <property type="match status" value="1"/>
</dbReference>
<protein>
    <submittedName>
        <fullName evidence="4">TatD DNase family protein</fullName>
        <ecNumber evidence="4">3.1.21.-</ecNumber>
    </submittedName>
</protein>
<dbReference type="EC" id="3.1.21.-" evidence="4"/>
<dbReference type="Pfam" id="PF01026">
    <property type="entry name" value="TatD_DNase"/>
    <property type="match status" value="1"/>
</dbReference>
<accession>A0ABV2Q4R3</accession>
<keyword evidence="3 4" id="KW-0378">Hydrolase</keyword>
<dbReference type="InterPro" id="IPR001130">
    <property type="entry name" value="TatD-like"/>
</dbReference>
<dbReference type="PANTHER" id="PTHR46124:SF2">
    <property type="entry name" value="D-AMINOACYL-TRNA DEACYLASE"/>
    <property type="match status" value="1"/>
</dbReference>
<dbReference type="SUPFAM" id="SSF51556">
    <property type="entry name" value="Metallo-dependent hydrolases"/>
    <property type="match status" value="1"/>
</dbReference>
<evidence type="ECO:0000256" key="2">
    <source>
        <dbReference type="ARBA" id="ARBA00022723"/>
    </source>
</evidence>
<evidence type="ECO:0000256" key="1">
    <source>
        <dbReference type="ARBA" id="ARBA00009275"/>
    </source>
</evidence>
<organism evidence="4 5">
    <name type="scientific">Ottowia thiooxydans</name>
    <dbReference type="NCBI Taxonomy" id="219182"/>
    <lineage>
        <taxon>Bacteria</taxon>
        <taxon>Pseudomonadati</taxon>
        <taxon>Pseudomonadota</taxon>
        <taxon>Betaproteobacteria</taxon>
        <taxon>Burkholderiales</taxon>
        <taxon>Comamonadaceae</taxon>
        <taxon>Ottowia</taxon>
    </lineage>
</organism>
<sequence length="268" mass="29454">MFTDSHCHLTFPELSADMPGLRAAMAQAQVTRALCVSTTMEEFPQVHALAKAYDNFWATVGVHPDNEDVLEPTEDDLVDAAALERVVAIGETGLDYYQMEERKGGRSITDMEWQRERFRTHIRAAQRTRLPLVIHTRAASEDTLAILREEGEGAGASGAGGVFHCFTETREVAKAALDMGFYISLSGIVTFKSAKELHEVARMVPDDRLLIETDSPYLAPVPFRGKTNSPAYVPYVAAHLAQLRGTSVDHIAAQTSANFTSLFPKVVS</sequence>
<dbReference type="EMBL" id="JBEPSH010000001">
    <property type="protein sequence ID" value="MET4575547.1"/>
    <property type="molecule type" value="Genomic_DNA"/>
</dbReference>
<dbReference type="Proteomes" id="UP001549320">
    <property type="component" value="Unassembled WGS sequence"/>
</dbReference>
<reference evidence="4 5" key="1">
    <citation type="submission" date="2024-06" db="EMBL/GenBank/DDBJ databases">
        <title>Sorghum-associated microbial communities from plants grown in Nebraska, USA.</title>
        <authorList>
            <person name="Schachtman D."/>
        </authorList>
    </citation>
    <scope>NUCLEOTIDE SEQUENCE [LARGE SCALE GENOMIC DNA]</scope>
    <source>
        <strain evidence="4 5">2709</strain>
    </source>
</reference>
<dbReference type="PIRSF" id="PIRSF005902">
    <property type="entry name" value="DNase_TatD"/>
    <property type="match status" value="1"/>
</dbReference>
<dbReference type="NCBIfam" id="TIGR00010">
    <property type="entry name" value="YchF/TatD family DNA exonuclease"/>
    <property type="match status" value="1"/>
</dbReference>
<evidence type="ECO:0000313" key="4">
    <source>
        <dbReference type="EMBL" id="MET4575547.1"/>
    </source>
</evidence>
<dbReference type="InterPro" id="IPR015991">
    <property type="entry name" value="TatD/YcfH-like"/>
</dbReference>
<comment type="caution">
    <text evidence="4">The sequence shown here is derived from an EMBL/GenBank/DDBJ whole genome shotgun (WGS) entry which is preliminary data.</text>
</comment>
<proteinExistence type="inferred from homology"/>
<dbReference type="RefSeq" id="WP_354441048.1">
    <property type="nucleotide sequence ID" value="NZ_JBEPSH010000001.1"/>
</dbReference>
<keyword evidence="2" id="KW-0479">Metal-binding</keyword>
<dbReference type="PANTHER" id="PTHR46124">
    <property type="entry name" value="D-AMINOACYL-TRNA DEACYLASE"/>
    <property type="match status" value="1"/>
</dbReference>